<dbReference type="EMBL" id="KN427067">
    <property type="protein sequence ID" value="KHG23999.1"/>
    <property type="molecule type" value="Genomic_DNA"/>
</dbReference>
<accession>A0A0B0PHT6</accession>
<gene>
    <name evidence="1" type="ORF">F383_20055</name>
    <name evidence="2" type="ORF">F383_30745</name>
</gene>
<sequence>MGLFLQADGQDVAIQAAHTSCQVSTTHAGLPCHW</sequence>
<dbReference type="Proteomes" id="UP000032142">
    <property type="component" value="Unassembled WGS sequence"/>
</dbReference>
<reference evidence="3" key="2">
    <citation type="submission" date="2014-09" db="EMBL/GenBank/DDBJ databases">
        <authorList>
            <person name="Mudge J."/>
            <person name="Ramaraj T."/>
            <person name="Lindquist I.E."/>
            <person name="Bharti A.K."/>
            <person name="Sundararajan A."/>
            <person name="Cameron C.T."/>
            <person name="Woodward J.E."/>
            <person name="May G.D."/>
            <person name="Brubaker C."/>
            <person name="Broadhvest J."/>
            <person name="Wilkins T.A."/>
        </authorList>
    </citation>
    <scope>NUCLEOTIDE SEQUENCE</scope>
    <source>
        <strain evidence="3">cv. AKA8401</strain>
    </source>
</reference>
<evidence type="ECO:0000313" key="2">
    <source>
        <dbReference type="EMBL" id="KHG23999.1"/>
    </source>
</evidence>
<evidence type="ECO:0000313" key="1">
    <source>
        <dbReference type="EMBL" id="KHG14453.1"/>
    </source>
</evidence>
<dbReference type="EMBL" id="KN401599">
    <property type="protein sequence ID" value="KHG14453.1"/>
    <property type="molecule type" value="Genomic_DNA"/>
</dbReference>
<organism evidence="2 3">
    <name type="scientific">Gossypium arboreum</name>
    <name type="common">Tree cotton</name>
    <name type="synonym">Gossypium nanking</name>
    <dbReference type="NCBI Taxonomy" id="29729"/>
    <lineage>
        <taxon>Eukaryota</taxon>
        <taxon>Viridiplantae</taxon>
        <taxon>Streptophyta</taxon>
        <taxon>Embryophyta</taxon>
        <taxon>Tracheophyta</taxon>
        <taxon>Spermatophyta</taxon>
        <taxon>Magnoliopsida</taxon>
        <taxon>eudicotyledons</taxon>
        <taxon>Gunneridae</taxon>
        <taxon>Pentapetalae</taxon>
        <taxon>rosids</taxon>
        <taxon>malvids</taxon>
        <taxon>Malvales</taxon>
        <taxon>Malvaceae</taxon>
        <taxon>Malvoideae</taxon>
        <taxon>Gossypium</taxon>
    </lineage>
</organism>
<name>A0A0B0PHT6_GOSAR</name>
<proteinExistence type="predicted"/>
<dbReference type="AlphaFoldDB" id="A0A0B0PHT6"/>
<protein>
    <submittedName>
        <fullName evidence="2">Uncharacterized protein</fullName>
    </submittedName>
</protein>
<reference evidence="2" key="1">
    <citation type="submission" date="2014-09" db="EMBL/GenBank/DDBJ databases">
        <title>G. arboreum L. cv. AKA8401 A2 genome assembly version 1.0.</title>
        <authorList>
            <person name="Mudge J."/>
            <person name="Ramaraj T."/>
            <person name="Lindquist I.E."/>
            <person name="Bharti A.K."/>
            <person name="Sundararajan A."/>
            <person name="Cameron C.T."/>
            <person name="Woodward J.E."/>
            <person name="May G.D."/>
            <person name="Brubaker C."/>
            <person name="Broadhvest J."/>
            <person name="Wilkins T.A."/>
        </authorList>
    </citation>
    <scope>NUCLEOTIDE SEQUENCE</scope>
</reference>
<keyword evidence="3" id="KW-1185">Reference proteome</keyword>
<evidence type="ECO:0000313" key="3">
    <source>
        <dbReference type="Proteomes" id="UP000032142"/>
    </source>
</evidence>